<dbReference type="InterPro" id="IPR013094">
    <property type="entry name" value="AB_hydrolase_3"/>
</dbReference>
<evidence type="ECO:0000256" key="3">
    <source>
        <dbReference type="PROSITE-ProRule" id="PRU10038"/>
    </source>
</evidence>
<dbReference type="InterPro" id="IPR033140">
    <property type="entry name" value="Lipase_GDXG_put_SER_AS"/>
</dbReference>
<accession>A0AB39TUD3</accession>
<protein>
    <submittedName>
        <fullName evidence="5">Alpha/beta hydrolase</fullName>
    </submittedName>
</protein>
<dbReference type="PROSITE" id="PS01174">
    <property type="entry name" value="LIPASE_GDXG_SER"/>
    <property type="match status" value="1"/>
</dbReference>
<comment type="similarity">
    <text evidence="1">Belongs to the 'GDXG' lipolytic enzyme family.</text>
</comment>
<keyword evidence="2 5" id="KW-0378">Hydrolase</keyword>
<evidence type="ECO:0000259" key="4">
    <source>
        <dbReference type="Pfam" id="PF07859"/>
    </source>
</evidence>
<feature type="active site" evidence="3">
    <location>
        <position position="152"/>
    </location>
</feature>
<dbReference type="SUPFAM" id="SSF53474">
    <property type="entry name" value="alpha/beta-Hydrolases"/>
    <property type="match status" value="1"/>
</dbReference>
<organism evidence="5">
    <name type="scientific">Streptomyces sp. Y1</name>
    <dbReference type="NCBI Taxonomy" id="3238634"/>
    <lineage>
        <taxon>Bacteria</taxon>
        <taxon>Bacillati</taxon>
        <taxon>Actinomycetota</taxon>
        <taxon>Actinomycetes</taxon>
        <taxon>Kitasatosporales</taxon>
        <taxon>Streptomycetaceae</taxon>
        <taxon>Streptomyces</taxon>
    </lineage>
</organism>
<dbReference type="InterPro" id="IPR029058">
    <property type="entry name" value="AB_hydrolase_fold"/>
</dbReference>
<dbReference type="PROSITE" id="PS01173">
    <property type="entry name" value="LIPASE_GDXG_HIS"/>
    <property type="match status" value="1"/>
</dbReference>
<dbReference type="RefSeq" id="WP_045710960.1">
    <property type="nucleotide sequence ID" value="NZ_CP163445.1"/>
</dbReference>
<reference evidence="5" key="1">
    <citation type="submission" date="2024-07" db="EMBL/GenBank/DDBJ databases">
        <authorList>
            <person name="Yu S.T."/>
        </authorList>
    </citation>
    <scope>NUCLEOTIDE SEQUENCE</scope>
    <source>
        <strain evidence="5">Y1</strain>
    </source>
</reference>
<evidence type="ECO:0000256" key="1">
    <source>
        <dbReference type="ARBA" id="ARBA00010515"/>
    </source>
</evidence>
<sequence length="312" mass="32239">MAMDPGIEALLHRFGLDGPPPAAAPTVEQMRAGNRQLSLAVAPDPPLAVGSVADDTLAGVPVRVYRPEGGGPGPTVLFIHGGGWIVGDLDTHDNVCRRLCRDIDAVVVSVGYRLAPEHPFPAGYDDCLAVARHVAATLSRFGAGTLALAGDSAGGNLAAAVALALRDAGTPVAAQLLAYPATDLSGRTDYPSMAENATGYLLTAAECLHDIELYTGGDAATKADPRVSPLLADHKGLAPAVIGVGEHDPLRDHGIAYADALAADGVPVRQHVYPGLIHGFLNYDSVVPAVETAVAQLYGEFRDFIHADRTAG</sequence>
<dbReference type="PANTHER" id="PTHR48081:SF8">
    <property type="entry name" value="ALPHA_BETA HYDROLASE FOLD-3 DOMAIN-CONTAINING PROTEIN-RELATED"/>
    <property type="match status" value="1"/>
</dbReference>
<name>A0AB39TUD3_9ACTN</name>
<evidence type="ECO:0000256" key="2">
    <source>
        <dbReference type="ARBA" id="ARBA00022801"/>
    </source>
</evidence>
<feature type="domain" description="Alpha/beta hydrolase fold-3" evidence="4">
    <location>
        <begin position="76"/>
        <end position="281"/>
    </location>
</feature>
<dbReference type="EMBL" id="CP163445">
    <property type="protein sequence ID" value="XDQ82861.1"/>
    <property type="molecule type" value="Genomic_DNA"/>
</dbReference>
<dbReference type="GO" id="GO:0016787">
    <property type="term" value="F:hydrolase activity"/>
    <property type="evidence" value="ECO:0007669"/>
    <property type="project" value="UniProtKB-KW"/>
</dbReference>
<dbReference type="InterPro" id="IPR050300">
    <property type="entry name" value="GDXG_lipolytic_enzyme"/>
</dbReference>
<dbReference type="InterPro" id="IPR002168">
    <property type="entry name" value="Lipase_GDXG_HIS_AS"/>
</dbReference>
<dbReference type="AlphaFoldDB" id="A0AB39TUD3"/>
<gene>
    <name evidence="5" type="ORF">AB2U05_32370</name>
</gene>
<evidence type="ECO:0000313" key="5">
    <source>
        <dbReference type="EMBL" id="XDQ82861.1"/>
    </source>
</evidence>
<dbReference type="Pfam" id="PF07859">
    <property type="entry name" value="Abhydrolase_3"/>
    <property type="match status" value="1"/>
</dbReference>
<dbReference type="PANTHER" id="PTHR48081">
    <property type="entry name" value="AB HYDROLASE SUPERFAMILY PROTEIN C4A8.06C"/>
    <property type="match status" value="1"/>
</dbReference>
<proteinExistence type="inferred from homology"/>
<dbReference type="Gene3D" id="3.40.50.1820">
    <property type="entry name" value="alpha/beta hydrolase"/>
    <property type="match status" value="1"/>
</dbReference>